<feature type="region of interest" description="Disordered" evidence="1">
    <location>
        <begin position="43"/>
        <end position="89"/>
    </location>
</feature>
<protein>
    <submittedName>
        <fullName evidence="2">Uncharacterized protein</fullName>
    </submittedName>
</protein>
<organism evidence="2 3">
    <name type="scientific">Marinobacter salinisoli</name>
    <dbReference type="NCBI Taxonomy" id="2769486"/>
    <lineage>
        <taxon>Bacteria</taxon>
        <taxon>Pseudomonadati</taxon>
        <taxon>Pseudomonadota</taxon>
        <taxon>Gammaproteobacteria</taxon>
        <taxon>Pseudomonadales</taxon>
        <taxon>Marinobacteraceae</taxon>
        <taxon>Marinobacter</taxon>
    </lineage>
</organism>
<dbReference type="Proteomes" id="UP000663555">
    <property type="component" value="Chromosome"/>
</dbReference>
<accession>A0ABX7MWB0</accession>
<sequence length="253" mass="28188">MDVRTDLEQLYCDLVARGEASRLPSPMDFRRNDPQVQRLLLRRPAQRHGLSVPAAAKRPEPAVSALAPQPEAPPAQRPASEVADEPASRPDIAASLSQCQLLGERIRCPSGSFRLADNQPNRQLAPDALEDDNRLGLSAFEGNRQDQHAVRQYLSEAYDRYIPAMLGIGLGASTMSFTAFHNAFHTLEDGGVDFAARMEETFRLLKQDKKTLGVKARYHEQLPDGLAQCQVINRNVIVCDDVRTNWVYVQEGR</sequence>
<proteinExistence type="predicted"/>
<name>A0ABX7MWB0_9GAMM</name>
<evidence type="ECO:0000313" key="2">
    <source>
        <dbReference type="EMBL" id="QSP96443.1"/>
    </source>
</evidence>
<dbReference type="EMBL" id="CP071247">
    <property type="protein sequence ID" value="QSP96443.1"/>
    <property type="molecule type" value="Genomic_DNA"/>
</dbReference>
<reference evidence="2 3" key="1">
    <citation type="submission" date="2021-03" db="EMBL/GenBank/DDBJ databases">
        <title>Genome sequencing of Marinobacter sp. LPB0319.</title>
        <authorList>
            <person name="Kim J."/>
        </authorList>
    </citation>
    <scope>NUCLEOTIDE SEQUENCE [LARGE SCALE GENOMIC DNA]</scope>
    <source>
        <strain evidence="2 3">LPB0319</strain>
    </source>
</reference>
<evidence type="ECO:0000313" key="3">
    <source>
        <dbReference type="Proteomes" id="UP000663555"/>
    </source>
</evidence>
<gene>
    <name evidence="2" type="ORF">LPB19_03320</name>
</gene>
<keyword evidence="3" id="KW-1185">Reference proteome</keyword>
<evidence type="ECO:0000256" key="1">
    <source>
        <dbReference type="SAM" id="MobiDB-lite"/>
    </source>
</evidence>